<dbReference type="Proteomes" id="UP001162156">
    <property type="component" value="Unassembled WGS sequence"/>
</dbReference>
<organism evidence="2 3">
    <name type="scientific">Rhamnusium bicolor</name>
    <dbReference type="NCBI Taxonomy" id="1586634"/>
    <lineage>
        <taxon>Eukaryota</taxon>
        <taxon>Metazoa</taxon>
        <taxon>Ecdysozoa</taxon>
        <taxon>Arthropoda</taxon>
        <taxon>Hexapoda</taxon>
        <taxon>Insecta</taxon>
        <taxon>Pterygota</taxon>
        <taxon>Neoptera</taxon>
        <taxon>Endopterygota</taxon>
        <taxon>Coleoptera</taxon>
        <taxon>Polyphaga</taxon>
        <taxon>Cucujiformia</taxon>
        <taxon>Chrysomeloidea</taxon>
        <taxon>Cerambycidae</taxon>
        <taxon>Lepturinae</taxon>
        <taxon>Rhagiini</taxon>
        <taxon>Rhamnusium</taxon>
    </lineage>
</organism>
<dbReference type="PROSITE" id="PS51029">
    <property type="entry name" value="MADF"/>
    <property type="match status" value="1"/>
</dbReference>
<accession>A0AAV8WW61</accession>
<evidence type="ECO:0000313" key="2">
    <source>
        <dbReference type="EMBL" id="KAJ8930812.1"/>
    </source>
</evidence>
<dbReference type="EMBL" id="JANEYF010004538">
    <property type="protein sequence ID" value="KAJ8930812.1"/>
    <property type="molecule type" value="Genomic_DNA"/>
</dbReference>
<proteinExistence type="predicted"/>
<evidence type="ECO:0000259" key="1">
    <source>
        <dbReference type="PROSITE" id="PS51029"/>
    </source>
</evidence>
<reference evidence="2" key="1">
    <citation type="journal article" date="2023" name="Insect Mol. Biol.">
        <title>Genome sequencing provides insights into the evolution of gene families encoding plant cell wall-degrading enzymes in longhorned beetles.</title>
        <authorList>
            <person name="Shin N.R."/>
            <person name="Okamura Y."/>
            <person name="Kirsch R."/>
            <person name="Pauchet Y."/>
        </authorList>
    </citation>
    <scope>NUCLEOTIDE SEQUENCE</scope>
    <source>
        <strain evidence="2">RBIC_L_NR</strain>
    </source>
</reference>
<evidence type="ECO:0000313" key="3">
    <source>
        <dbReference type="Proteomes" id="UP001162156"/>
    </source>
</evidence>
<dbReference type="InterPro" id="IPR006578">
    <property type="entry name" value="MADF-dom"/>
</dbReference>
<dbReference type="Pfam" id="PF10545">
    <property type="entry name" value="MADF_DNA_bdg"/>
    <property type="match status" value="1"/>
</dbReference>
<name>A0AAV8WW61_9CUCU</name>
<sequence>MHTQYNTEMSANDIDVDVFISEIENRPALWDMRYDLYSDRSAKTKAWEEVCLMFVPDFEKMTIKEKNTAGK</sequence>
<dbReference type="AlphaFoldDB" id="A0AAV8WW61"/>
<keyword evidence="3" id="KW-1185">Reference proteome</keyword>
<comment type="caution">
    <text evidence="2">The sequence shown here is derived from an EMBL/GenBank/DDBJ whole genome shotgun (WGS) entry which is preliminary data.</text>
</comment>
<protein>
    <recommendedName>
        <fullName evidence="1">MADF domain-containing protein</fullName>
    </recommendedName>
</protein>
<gene>
    <name evidence="2" type="ORF">NQ314_016344</name>
</gene>
<feature type="domain" description="MADF" evidence="1">
    <location>
        <begin position="18"/>
        <end position="71"/>
    </location>
</feature>